<evidence type="ECO:0000256" key="2">
    <source>
        <dbReference type="ARBA" id="ARBA00022692"/>
    </source>
</evidence>
<dbReference type="InterPro" id="IPR036869">
    <property type="entry name" value="J_dom_sf"/>
</dbReference>
<dbReference type="InterPro" id="IPR001623">
    <property type="entry name" value="DnaJ_domain"/>
</dbReference>
<dbReference type="Gene3D" id="1.10.287.110">
    <property type="entry name" value="DnaJ domain"/>
    <property type="match status" value="1"/>
</dbReference>
<dbReference type="CDD" id="cd06257">
    <property type="entry name" value="DnaJ"/>
    <property type="match status" value="1"/>
</dbReference>
<evidence type="ECO:0000256" key="5">
    <source>
        <dbReference type="ARBA" id="ARBA00023128"/>
    </source>
</evidence>
<name>A0A8J4PX98_9MYCE</name>
<keyword evidence="6" id="KW-0472">Membrane</keyword>
<dbReference type="GO" id="GO:0001405">
    <property type="term" value="C:PAM complex, Tim23 associated import motor"/>
    <property type="evidence" value="ECO:0007669"/>
    <property type="project" value="TreeGrafter"/>
</dbReference>
<sequence>MATPFIIGCSIAGAAYAVRFASRVITRARSSHSAYQHVSQSGGFNINEGFNEKMDEKEALDILGLSANATKDQVKFRHKHLIIKNHPDKGGSSYLATKINEARNRLITK</sequence>
<keyword evidence="10" id="KW-1185">Reference proteome</keyword>
<keyword evidence="2" id="KW-0812">Transmembrane</keyword>
<dbReference type="SMART" id="SM00271">
    <property type="entry name" value="DnaJ"/>
    <property type="match status" value="1"/>
</dbReference>
<dbReference type="PANTHER" id="PTHR12763">
    <property type="match status" value="1"/>
</dbReference>
<reference evidence="9" key="1">
    <citation type="submission" date="2020-01" db="EMBL/GenBank/DDBJ databases">
        <title>Development of genomics and gene disruption for Polysphondylium violaceum indicates a role for the polyketide synthase stlB in stalk morphogenesis.</title>
        <authorList>
            <person name="Narita B."/>
            <person name="Kawabe Y."/>
            <person name="Kin K."/>
            <person name="Saito T."/>
            <person name="Gibbs R."/>
            <person name="Kuspa A."/>
            <person name="Muzny D."/>
            <person name="Queller D."/>
            <person name="Richards S."/>
            <person name="Strassman J."/>
            <person name="Sucgang R."/>
            <person name="Worley K."/>
            <person name="Schaap P."/>
        </authorList>
    </citation>
    <scope>NUCLEOTIDE SEQUENCE</scope>
    <source>
        <strain evidence="9">QSvi11</strain>
    </source>
</reference>
<evidence type="ECO:0000313" key="10">
    <source>
        <dbReference type="Proteomes" id="UP000695562"/>
    </source>
</evidence>
<evidence type="ECO:0000259" key="8">
    <source>
        <dbReference type="PROSITE" id="PS50076"/>
    </source>
</evidence>
<dbReference type="AlphaFoldDB" id="A0A8J4PX98"/>
<protein>
    <recommendedName>
        <fullName evidence="8">J domain-containing protein</fullName>
    </recommendedName>
</protein>
<dbReference type="FunFam" id="1.10.287.110:FF:000001">
    <property type="entry name" value="Import inner membrane translocase subunit tim14"/>
    <property type="match status" value="1"/>
</dbReference>
<gene>
    <name evidence="9" type="ORF">CYY_002996</name>
</gene>
<comment type="caution">
    <text evidence="9">The sequence shown here is derived from an EMBL/GenBank/DDBJ whole genome shotgun (WGS) entry which is preliminary data.</text>
</comment>
<proteinExistence type="inferred from homology"/>
<dbReference type="EMBL" id="AJWJ01000089">
    <property type="protein sequence ID" value="KAF2075683.1"/>
    <property type="molecule type" value="Genomic_DNA"/>
</dbReference>
<dbReference type="Proteomes" id="UP000695562">
    <property type="component" value="Unassembled WGS sequence"/>
</dbReference>
<organism evidence="9 10">
    <name type="scientific">Polysphondylium violaceum</name>
    <dbReference type="NCBI Taxonomy" id="133409"/>
    <lineage>
        <taxon>Eukaryota</taxon>
        <taxon>Amoebozoa</taxon>
        <taxon>Evosea</taxon>
        <taxon>Eumycetozoa</taxon>
        <taxon>Dictyostelia</taxon>
        <taxon>Dictyosteliales</taxon>
        <taxon>Dictyosteliaceae</taxon>
        <taxon>Polysphondylium</taxon>
    </lineage>
</organism>
<comment type="similarity">
    <text evidence="7">Belongs to the TIM14 family.</text>
</comment>
<dbReference type="Pfam" id="PF03656">
    <property type="entry name" value="Pam16"/>
    <property type="match status" value="1"/>
</dbReference>
<keyword evidence="4" id="KW-1133">Transmembrane helix</keyword>
<dbReference type="OrthoDB" id="240298at2759"/>
<feature type="domain" description="J" evidence="8">
    <location>
        <begin position="58"/>
        <end position="109"/>
    </location>
</feature>
<dbReference type="PROSITE" id="PS50076">
    <property type="entry name" value="DNAJ_2"/>
    <property type="match status" value="1"/>
</dbReference>
<evidence type="ECO:0000256" key="1">
    <source>
        <dbReference type="ARBA" id="ARBA00004434"/>
    </source>
</evidence>
<evidence type="ECO:0000256" key="3">
    <source>
        <dbReference type="ARBA" id="ARBA00022792"/>
    </source>
</evidence>
<comment type="subcellular location">
    <subcellularLocation>
        <location evidence="1">Mitochondrion inner membrane</location>
        <topology evidence="1">Single-pass membrane protein</topology>
    </subcellularLocation>
</comment>
<dbReference type="PANTHER" id="PTHR12763:SF28">
    <property type="entry name" value="GEO10507P1-RELATED"/>
    <property type="match status" value="1"/>
</dbReference>
<dbReference type="GO" id="GO:0030150">
    <property type="term" value="P:protein import into mitochondrial matrix"/>
    <property type="evidence" value="ECO:0007669"/>
    <property type="project" value="TreeGrafter"/>
</dbReference>
<accession>A0A8J4PX98</accession>
<dbReference type="SUPFAM" id="SSF46565">
    <property type="entry name" value="Chaperone J-domain"/>
    <property type="match status" value="1"/>
</dbReference>
<evidence type="ECO:0000256" key="4">
    <source>
        <dbReference type="ARBA" id="ARBA00022989"/>
    </source>
</evidence>
<evidence type="ECO:0000256" key="7">
    <source>
        <dbReference type="ARBA" id="ARBA00038105"/>
    </source>
</evidence>
<evidence type="ECO:0000313" key="9">
    <source>
        <dbReference type="EMBL" id="KAF2075683.1"/>
    </source>
</evidence>
<keyword evidence="3" id="KW-0999">Mitochondrion inner membrane</keyword>
<keyword evidence="5" id="KW-0496">Mitochondrion</keyword>
<dbReference type="GO" id="GO:0001671">
    <property type="term" value="F:ATPase activator activity"/>
    <property type="evidence" value="ECO:0007669"/>
    <property type="project" value="TreeGrafter"/>
</dbReference>
<evidence type="ECO:0000256" key="6">
    <source>
        <dbReference type="ARBA" id="ARBA00023136"/>
    </source>
</evidence>